<gene>
    <name evidence="7" type="ORF">DCC88_11180</name>
</gene>
<dbReference type="EMBL" id="QOVW01000094">
    <property type="protein sequence ID" value="RDB35244.1"/>
    <property type="molecule type" value="Genomic_DNA"/>
</dbReference>
<feature type="transmembrane region" description="Helical" evidence="6">
    <location>
        <begin position="266"/>
        <end position="292"/>
    </location>
</feature>
<dbReference type="PANTHER" id="PTHR47089:SF1">
    <property type="entry name" value="GUANOSINE ABC TRANSPORTER PERMEASE PROTEIN NUPP"/>
    <property type="match status" value="1"/>
</dbReference>
<feature type="transmembrane region" description="Helical" evidence="6">
    <location>
        <begin position="48"/>
        <end position="67"/>
    </location>
</feature>
<feature type="transmembrane region" description="Helical" evidence="6">
    <location>
        <begin position="74"/>
        <end position="94"/>
    </location>
</feature>
<proteinExistence type="predicted"/>
<keyword evidence="3 6" id="KW-0812">Transmembrane</keyword>
<evidence type="ECO:0000313" key="7">
    <source>
        <dbReference type="EMBL" id="RDB35244.1"/>
    </source>
</evidence>
<keyword evidence="8" id="KW-1185">Reference proteome</keyword>
<dbReference type="PANTHER" id="PTHR47089">
    <property type="entry name" value="ABC TRANSPORTER, PERMEASE PROTEIN"/>
    <property type="match status" value="1"/>
</dbReference>
<organism evidence="7 8">
    <name type="scientific">Spirobacillus cienkowskii</name>
    <dbReference type="NCBI Taxonomy" id="495820"/>
    <lineage>
        <taxon>Bacteria</taxon>
        <taxon>Pseudomonadati</taxon>
        <taxon>Bdellovibrionota</taxon>
        <taxon>Oligoflexia</taxon>
        <taxon>Silvanigrellales</taxon>
        <taxon>Spirobacillus</taxon>
    </lineage>
</organism>
<feature type="transmembrane region" description="Helical" evidence="6">
    <location>
        <begin position="313"/>
        <end position="331"/>
    </location>
</feature>
<keyword evidence="4 6" id="KW-1133">Transmembrane helix</keyword>
<dbReference type="Proteomes" id="UP000253934">
    <property type="component" value="Unassembled WGS sequence"/>
</dbReference>
<sequence length="346" mass="36717">MNIIRPILATIIALVIGLLITSFAGENPVEVFLIFAKSGFGSAYDFGMTLTYSMPLILTGLSVAVAFKAKMFNIGAEGQLTIGALAAASVGVLFPNVPQLFAPLFAGICAALAGGFWGSIAGYLKAKRGAHEVIITIMLNFIAAGIASYVTVYLLKDPNTQNPQTLPIDKNYVLESFNFFQGAPVTSALFLSIIIALLTWLFLYRTPLGYEIRCVGDNESAASTAGISISKTQILSMFIAGAISGLVGVGEILGRSECFKLDFSPGYGFTGIAVAFLARGNPIAIIFSGLLFGALQKGSSDLEIYTQNVTSDLALVLQAFIILAVSADGLWEKLLTKKRLKKHGMD</sequence>
<evidence type="ECO:0000256" key="5">
    <source>
        <dbReference type="ARBA" id="ARBA00023136"/>
    </source>
</evidence>
<evidence type="ECO:0000256" key="2">
    <source>
        <dbReference type="ARBA" id="ARBA00022475"/>
    </source>
</evidence>
<dbReference type="CDD" id="cd06580">
    <property type="entry name" value="TM_PBP1_transp_TpRbsC_like"/>
    <property type="match status" value="1"/>
</dbReference>
<feature type="transmembrane region" description="Helical" evidence="6">
    <location>
        <begin position="133"/>
        <end position="155"/>
    </location>
</feature>
<feature type="transmembrane region" description="Helical" evidence="6">
    <location>
        <begin position="179"/>
        <end position="203"/>
    </location>
</feature>
<evidence type="ECO:0000256" key="1">
    <source>
        <dbReference type="ARBA" id="ARBA00004651"/>
    </source>
</evidence>
<dbReference type="RefSeq" id="WP_338636269.1">
    <property type="nucleotide sequence ID" value="NZ_CP146516.1"/>
</dbReference>
<accession>A0A369KU51</accession>
<protein>
    <submittedName>
        <fullName evidence="7">ABC transporter permease</fullName>
    </submittedName>
</protein>
<feature type="transmembrane region" description="Helical" evidence="6">
    <location>
        <begin position="100"/>
        <end position="121"/>
    </location>
</feature>
<name>A0A369KU51_9BACT</name>
<dbReference type="GO" id="GO:0005886">
    <property type="term" value="C:plasma membrane"/>
    <property type="evidence" value="ECO:0007669"/>
    <property type="project" value="UniProtKB-SubCell"/>
</dbReference>
<comment type="caution">
    <text evidence="7">The sequence shown here is derived from an EMBL/GenBank/DDBJ whole genome shotgun (WGS) entry which is preliminary data.</text>
</comment>
<dbReference type="Pfam" id="PF02653">
    <property type="entry name" value="BPD_transp_2"/>
    <property type="match status" value="1"/>
</dbReference>
<evidence type="ECO:0000313" key="8">
    <source>
        <dbReference type="Proteomes" id="UP000253934"/>
    </source>
</evidence>
<dbReference type="AlphaFoldDB" id="A0A369KU51"/>
<keyword evidence="2" id="KW-1003">Cell membrane</keyword>
<evidence type="ECO:0000256" key="6">
    <source>
        <dbReference type="SAM" id="Phobius"/>
    </source>
</evidence>
<dbReference type="InterPro" id="IPR001851">
    <property type="entry name" value="ABC_transp_permease"/>
</dbReference>
<reference evidence="7" key="1">
    <citation type="submission" date="2018-04" db="EMBL/GenBank/DDBJ databases">
        <title>Draft genome sequence of the Candidatus Spirobacillus cienkowskii, a pathogen of freshwater Daphnia species, reconstructed from hemolymph metagenomic reads.</title>
        <authorList>
            <person name="Bresciani L."/>
            <person name="Lemos L.N."/>
            <person name="Wale N."/>
            <person name="Lin J.Y."/>
            <person name="Fernandes G.R."/>
            <person name="Duffy M.A."/>
            <person name="Rodrigues J.M."/>
        </authorList>
    </citation>
    <scope>NUCLEOTIDE SEQUENCE [LARGE SCALE GENOMIC DNA]</scope>
    <source>
        <strain evidence="7">Binning01</strain>
    </source>
</reference>
<evidence type="ECO:0000256" key="4">
    <source>
        <dbReference type="ARBA" id="ARBA00022989"/>
    </source>
</evidence>
<feature type="transmembrane region" description="Helical" evidence="6">
    <location>
        <begin position="234"/>
        <end position="254"/>
    </location>
</feature>
<evidence type="ECO:0000256" key="3">
    <source>
        <dbReference type="ARBA" id="ARBA00022692"/>
    </source>
</evidence>
<comment type="subcellular location">
    <subcellularLocation>
        <location evidence="1">Cell membrane</location>
        <topology evidence="1">Multi-pass membrane protein</topology>
    </subcellularLocation>
</comment>
<keyword evidence="5 6" id="KW-0472">Membrane</keyword>
<dbReference type="GO" id="GO:0022857">
    <property type="term" value="F:transmembrane transporter activity"/>
    <property type="evidence" value="ECO:0007669"/>
    <property type="project" value="InterPro"/>
</dbReference>